<proteinExistence type="predicted"/>
<dbReference type="Pfam" id="PF14106">
    <property type="entry name" value="DUF4279"/>
    <property type="match status" value="1"/>
</dbReference>
<evidence type="ECO:0008006" key="3">
    <source>
        <dbReference type="Google" id="ProtNLM"/>
    </source>
</evidence>
<comment type="caution">
    <text evidence="1">The sequence shown here is derived from an EMBL/GenBank/DDBJ whole genome shotgun (WGS) entry which is preliminary data.</text>
</comment>
<reference evidence="1 2" key="1">
    <citation type="submission" date="2017-08" db="EMBL/GenBank/DDBJ databases">
        <title>Infants hospitalized years apart are colonized by the same room-sourced microbial strains.</title>
        <authorList>
            <person name="Brooks B."/>
            <person name="Olm M.R."/>
            <person name="Firek B.A."/>
            <person name="Baker R."/>
            <person name="Thomas B.C."/>
            <person name="Morowitz M.J."/>
            <person name="Banfield J.F."/>
        </authorList>
    </citation>
    <scope>NUCLEOTIDE SEQUENCE [LARGE SCALE GENOMIC DNA]</scope>
    <source>
        <strain evidence="1">S2_018_000_R2_101</strain>
    </source>
</reference>
<dbReference type="EMBL" id="QFNN01000017">
    <property type="protein sequence ID" value="PZO90949.1"/>
    <property type="molecule type" value="Genomic_DNA"/>
</dbReference>
<gene>
    <name evidence="1" type="ORF">DI623_04855</name>
</gene>
<organism evidence="1 2">
    <name type="scientific">Sphingomonas sanxanigenens</name>
    <dbReference type="NCBI Taxonomy" id="397260"/>
    <lineage>
        <taxon>Bacteria</taxon>
        <taxon>Pseudomonadati</taxon>
        <taxon>Pseudomonadota</taxon>
        <taxon>Alphaproteobacteria</taxon>
        <taxon>Sphingomonadales</taxon>
        <taxon>Sphingomonadaceae</taxon>
        <taxon>Sphingomonas</taxon>
    </lineage>
</organism>
<protein>
    <recommendedName>
        <fullName evidence="3">DUF4279 domain-containing protein</fullName>
    </recommendedName>
</protein>
<evidence type="ECO:0000313" key="2">
    <source>
        <dbReference type="Proteomes" id="UP000249066"/>
    </source>
</evidence>
<dbReference type="Proteomes" id="UP000249066">
    <property type="component" value="Unassembled WGS sequence"/>
</dbReference>
<accession>A0A2W5AF92</accession>
<dbReference type="AlphaFoldDB" id="A0A2W5AF92"/>
<name>A0A2W5AF92_9SPHN</name>
<evidence type="ECO:0000313" key="1">
    <source>
        <dbReference type="EMBL" id="PZO90949.1"/>
    </source>
</evidence>
<sequence length="135" mass="14580">MGILSKSAASIGFYGDELEPAELTRLLGTEPTVGVSKGGTWQTSGGAEKTASIGSWRLIAERRAPGDLDGQINELLDRMADDFSAWRTLASRYRGRVFCGLFLTEGNEGLTLQASTVLRLAERGLQIDLDIYGPE</sequence>
<dbReference type="InterPro" id="IPR025459">
    <property type="entry name" value="DUF4279"/>
</dbReference>